<keyword evidence="9 12" id="KW-0408">Iron</keyword>
<feature type="binding site" description="axial binding residue" evidence="12 13">
    <location>
        <position position="127"/>
    </location>
    <ligand>
        <name>heme</name>
        <dbReference type="ChEBI" id="CHEBI:30413"/>
    </ligand>
    <ligandPart>
        <name>Fe</name>
        <dbReference type="ChEBI" id="CHEBI:18248"/>
    </ligandPart>
</feature>
<dbReference type="AlphaFoldDB" id="A0A7G9RJ83"/>
<feature type="topological domain" description="Extracellular" evidence="12">
    <location>
        <begin position="29"/>
        <end position="152"/>
    </location>
</feature>
<evidence type="ECO:0000256" key="12">
    <source>
        <dbReference type="HAMAP-Rule" id="MF_01959"/>
    </source>
</evidence>
<feature type="binding site" description="covalent" evidence="12 13">
    <location>
        <position position="123"/>
    </location>
    <ligand>
        <name>heme</name>
        <dbReference type="ChEBI" id="CHEBI:30413"/>
    </ligand>
</feature>
<evidence type="ECO:0000256" key="4">
    <source>
        <dbReference type="ARBA" id="ARBA00022692"/>
    </source>
</evidence>
<keyword evidence="2 12" id="KW-1003">Cell membrane</keyword>
<dbReference type="InterPro" id="IPR012340">
    <property type="entry name" value="NA-bd_OB-fold"/>
</dbReference>
<comment type="similarity">
    <text evidence="12">Belongs to the CcmE/CycJ family.</text>
</comment>
<comment type="function">
    <text evidence="11 12">Heme chaperone required for the biogenesis of c-type cytochromes. Transiently binds heme delivered by CcmC and transfers the heme to apo-cytochromes in a process facilitated by CcmF and CcmH.</text>
</comment>
<dbReference type="EMBL" id="CP060714">
    <property type="protein sequence ID" value="QNN55658.1"/>
    <property type="molecule type" value="Genomic_DNA"/>
</dbReference>
<evidence type="ECO:0000256" key="9">
    <source>
        <dbReference type="ARBA" id="ARBA00023004"/>
    </source>
</evidence>
<dbReference type="HAMAP" id="MF_01959">
    <property type="entry name" value="CcmE"/>
    <property type="match status" value="1"/>
</dbReference>
<evidence type="ECO:0000256" key="1">
    <source>
        <dbReference type="ARBA" id="ARBA00004533"/>
    </source>
</evidence>
<evidence type="ECO:0000256" key="6">
    <source>
        <dbReference type="ARBA" id="ARBA00022748"/>
    </source>
</evidence>
<dbReference type="PANTHER" id="PTHR34128:SF2">
    <property type="entry name" value="CYTOCHROME C-TYPE BIOGENESIS PROTEIN CCME HOMOLOG, MITOCHONDRIAL"/>
    <property type="match status" value="1"/>
</dbReference>
<accession>A0A7G9RJ83</accession>
<dbReference type="GO" id="GO:0017004">
    <property type="term" value="P:cytochrome complex assembly"/>
    <property type="evidence" value="ECO:0007669"/>
    <property type="project" value="UniProtKB-KW"/>
</dbReference>
<protein>
    <recommendedName>
        <fullName evidence="12">Cytochrome c-type biogenesis protein CcmE</fullName>
    </recommendedName>
    <alternativeName>
        <fullName evidence="12">Cytochrome c maturation protein E</fullName>
    </alternativeName>
    <alternativeName>
        <fullName evidence="12">Heme chaperone CcmE</fullName>
    </alternativeName>
</protein>
<reference evidence="14 15" key="1">
    <citation type="submission" date="2020-08" db="EMBL/GenBank/DDBJ databases">
        <title>Genome sequence of Diaphorobacter ruginosibacter DSM 27467T.</title>
        <authorList>
            <person name="Hyun D.-W."/>
            <person name="Bae J.-W."/>
        </authorList>
    </citation>
    <scope>NUCLEOTIDE SEQUENCE [LARGE SCALE GENOMIC DNA]</scope>
    <source>
        <strain evidence="14 15">DSM 27467</strain>
    </source>
</reference>
<evidence type="ECO:0000256" key="11">
    <source>
        <dbReference type="ARBA" id="ARBA00056663"/>
    </source>
</evidence>
<keyword evidence="5 12" id="KW-0479">Metal-binding</keyword>
<dbReference type="KEGG" id="drg:H9K76_13560"/>
<dbReference type="Gene3D" id="2.40.50.140">
    <property type="entry name" value="Nucleic acid-binding proteins"/>
    <property type="match status" value="1"/>
</dbReference>
<dbReference type="GO" id="GO:0005886">
    <property type="term" value="C:plasma membrane"/>
    <property type="evidence" value="ECO:0007669"/>
    <property type="project" value="UniProtKB-SubCell"/>
</dbReference>
<keyword evidence="7 12" id="KW-0735">Signal-anchor</keyword>
<dbReference type="GO" id="GO:0046872">
    <property type="term" value="F:metal ion binding"/>
    <property type="evidence" value="ECO:0007669"/>
    <property type="project" value="UniProtKB-KW"/>
</dbReference>
<keyword evidence="15" id="KW-1185">Reference proteome</keyword>
<dbReference type="InterPro" id="IPR004329">
    <property type="entry name" value="CcmE"/>
</dbReference>
<dbReference type="NCBIfam" id="NF009727">
    <property type="entry name" value="PRK13254.1-1"/>
    <property type="match status" value="1"/>
</dbReference>
<comment type="subcellular location">
    <subcellularLocation>
        <location evidence="1">Cell inner membrane</location>
    </subcellularLocation>
    <subcellularLocation>
        <location evidence="12">Cell membrane</location>
        <topology evidence="12">Single-pass type II membrane protein</topology>
    </subcellularLocation>
</comment>
<keyword evidence="8 12" id="KW-1133">Transmembrane helix</keyword>
<evidence type="ECO:0000256" key="8">
    <source>
        <dbReference type="ARBA" id="ARBA00022989"/>
    </source>
</evidence>
<dbReference type="NCBIfam" id="NF009731">
    <property type="entry name" value="PRK13254.1-5"/>
    <property type="match status" value="1"/>
</dbReference>
<dbReference type="InterPro" id="IPR036127">
    <property type="entry name" value="CcmE-like_sf"/>
</dbReference>
<dbReference type="FunFam" id="2.40.50.140:FF:000104">
    <property type="entry name" value="Cytochrome c-type biogenesis protein CcmE"/>
    <property type="match status" value="1"/>
</dbReference>
<dbReference type="PANTHER" id="PTHR34128">
    <property type="entry name" value="CYTOCHROME C-TYPE BIOGENESIS PROTEIN CCME HOMOLOG, MITOCHONDRIAL"/>
    <property type="match status" value="1"/>
</dbReference>
<keyword evidence="4 12" id="KW-0812">Transmembrane</keyword>
<evidence type="ECO:0000313" key="14">
    <source>
        <dbReference type="EMBL" id="QNN55658.1"/>
    </source>
</evidence>
<evidence type="ECO:0000256" key="3">
    <source>
        <dbReference type="ARBA" id="ARBA00022617"/>
    </source>
</evidence>
<feature type="topological domain" description="Cytoplasmic" evidence="12">
    <location>
        <begin position="1"/>
        <end position="7"/>
    </location>
</feature>
<evidence type="ECO:0000256" key="5">
    <source>
        <dbReference type="ARBA" id="ARBA00022723"/>
    </source>
</evidence>
<dbReference type="GO" id="GO:0017003">
    <property type="term" value="P:protein-heme linkage"/>
    <property type="evidence" value="ECO:0007669"/>
    <property type="project" value="UniProtKB-UniRule"/>
</dbReference>
<evidence type="ECO:0000313" key="15">
    <source>
        <dbReference type="Proteomes" id="UP000515811"/>
    </source>
</evidence>
<evidence type="ECO:0000256" key="13">
    <source>
        <dbReference type="PIRSR" id="PIRSR604329-50"/>
    </source>
</evidence>
<dbReference type="SUPFAM" id="SSF82093">
    <property type="entry name" value="Heme chaperone CcmE"/>
    <property type="match status" value="1"/>
</dbReference>
<name>A0A7G9RJ83_9BURK</name>
<dbReference type="RefSeq" id="WP_187595931.1">
    <property type="nucleotide sequence ID" value="NZ_CP060714.1"/>
</dbReference>
<evidence type="ECO:0000256" key="2">
    <source>
        <dbReference type="ARBA" id="ARBA00022475"/>
    </source>
</evidence>
<evidence type="ECO:0000256" key="10">
    <source>
        <dbReference type="ARBA" id="ARBA00023136"/>
    </source>
</evidence>
<dbReference type="Pfam" id="PF03100">
    <property type="entry name" value="CcmE"/>
    <property type="match status" value="1"/>
</dbReference>
<dbReference type="GO" id="GO:0020037">
    <property type="term" value="F:heme binding"/>
    <property type="evidence" value="ECO:0007669"/>
    <property type="project" value="InterPro"/>
</dbReference>
<keyword evidence="6 12" id="KW-0201">Cytochrome c-type biogenesis</keyword>
<dbReference type="NCBIfam" id="NF009729">
    <property type="entry name" value="PRK13254.1-3"/>
    <property type="match status" value="1"/>
</dbReference>
<proteinExistence type="inferred from homology"/>
<evidence type="ECO:0000256" key="7">
    <source>
        <dbReference type="ARBA" id="ARBA00022968"/>
    </source>
</evidence>
<keyword evidence="3 12" id="KW-0349">Heme</keyword>
<organism evidence="14 15">
    <name type="scientific">Diaphorobacter ruginosibacter</name>
    <dbReference type="NCBI Taxonomy" id="1715720"/>
    <lineage>
        <taxon>Bacteria</taxon>
        <taxon>Pseudomonadati</taxon>
        <taxon>Pseudomonadota</taxon>
        <taxon>Betaproteobacteria</taxon>
        <taxon>Burkholderiales</taxon>
        <taxon>Comamonadaceae</taxon>
        <taxon>Diaphorobacter</taxon>
    </lineage>
</organism>
<keyword evidence="10 12" id="KW-0472">Membrane</keyword>
<gene>
    <name evidence="12 14" type="primary">ccmE</name>
    <name evidence="12" type="synonym">cycJ</name>
    <name evidence="14" type="ORF">H9K76_13560</name>
</gene>
<dbReference type="Proteomes" id="UP000515811">
    <property type="component" value="Chromosome"/>
</dbReference>
<sequence>MKPRQRRLIWVLLGLLLAGTAITLVLRALNSNVMFFYSPSQVQAGEVPRDAAFRLGGLVEQGSLRRSPDGMQVNFIVTDQVQRVPVAYQGLLPDLFKEGKGVVVSGRLHGTGQFRASEVLAKHDENYMPPEAAHALEQAAKIPAAGTPGTNP</sequence>